<evidence type="ECO:0000313" key="2">
    <source>
        <dbReference type="EMBL" id="GGI53397.1"/>
    </source>
</evidence>
<protein>
    <submittedName>
        <fullName evidence="2">Uncharacterized protein</fullName>
    </submittedName>
</protein>
<keyword evidence="3" id="KW-1185">Reference proteome</keyword>
<organism evidence="2 3">
    <name type="scientific">Oxalicibacterium solurbis</name>
    <dbReference type="NCBI Taxonomy" id="69280"/>
    <lineage>
        <taxon>Bacteria</taxon>
        <taxon>Pseudomonadati</taxon>
        <taxon>Pseudomonadota</taxon>
        <taxon>Betaproteobacteria</taxon>
        <taxon>Burkholderiales</taxon>
        <taxon>Oxalobacteraceae</taxon>
        <taxon>Oxalicibacterium</taxon>
    </lineage>
</organism>
<name>A0A8J3AYK8_9BURK</name>
<evidence type="ECO:0000256" key="1">
    <source>
        <dbReference type="SAM" id="MobiDB-lite"/>
    </source>
</evidence>
<sequence>MANRKITPFEAEMQQRFEALVAWALENWPDKTRPLAHSDFDKIRKDLAALAEGDADIGERNAEIPEPSENGPQYVNSNPAPWP</sequence>
<comment type="caution">
    <text evidence="2">The sequence shown here is derived from an EMBL/GenBank/DDBJ whole genome shotgun (WGS) entry which is preliminary data.</text>
</comment>
<gene>
    <name evidence="2" type="ORF">GCM10011430_05710</name>
</gene>
<accession>A0A8J3AYK8</accession>
<dbReference type="RefSeq" id="WP_188419452.1">
    <property type="nucleotide sequence ID" value="NZ_BMDP01000001.1"/>
</dbReference>
<evidence type="ECO:0000313" key="3">
    <source>
        <dbReference type="Proteomes" id="UP000627205"/>
    </source>
</evidence>
<feature type="region of interest" description="Disordered" evidence="1">
    <location>
        <begin position="53"/>
        <end position="83"/>
    </location>
</feature>
<dbReference type="AlphaFoldDB" id="A0A8J3AYK8"/>
<reference evidence="2" key="2">
    <citation type="submission" date="2020-09" db="EMBL/GenBank/DDBJ databases">
        <authorList>
            <person name="Sun Q."/>
            <person name="Sedlacek I."/>
        </authorList>
    </citation>
    <scope>NUCLEOTIDE SEQUENCE</scope>
    <source>
        <strain evidence="2">CCM 7664</strain>
    </source>
</reference>
<reference evidence="2" key="1">
    <citation type="journal article" date="2014" name="Int. J. Syst. Evol. Microbiol.">
        <title>Complete genome sequence of Corynebacterium casei LMG S-19264T (=DSM 44701T), isolated from a smear-ripened cheese.</title>
        <authorList>
            <consortium name="US DOE Joint Genome Institute (JGI-PGF)"/>
            <person name="Walter F."/>
            <person name="Albersmeier A."/>
            <person name="Kalinowski J."/>
            <person name="Ruckert C."/>
        </authorList>
    </citation>
    <scope>NUCLEOTIDE SEQUENCE</scope>
    <source>
        <strain evidence="2">CCM 7664</strain>
    </source>
</reference>
<feature type="compositionally biased region" description="Polar residues" evidence="1">
    <location>
        <begin position="70"/>
        <end position="83"/>
    </location>
</feature>
<dbReference type="Proteomes" id="UP000627205">
    <property type="component" value="Unassembled WGS sequence"/>
</dbReference>
<dbReference type="EMBL" id="BMDP01000001">
    <property type="protein sequence ID" value="GGI53397.1"/>
    <property type="molecule type" value="Genomic_DNA"/>
</dbReference>
<proteinExistence type="predicted"/>